<dbReference type="InterPro" id="IPR019594">
    <property type="entry name" value="Glu/Gly-bd"/>
</dbReference>
<keyword evidence="16" id="KW-0628">Postsynaptic cell membrane</keyword>
<evidence type="ECO:0000256" key="16">
    <source>
        <dbReference type="ARBA" id="ARBA00023257"/>
    </source>
</evidence>
<reference evidence="33 34" key="1">
    <citation type="submission" date="2025-04" db="UniProtKB">
        <authorList>
            <consortium name="RefSeq"/>
        </authorList>
    </citation>
    <scope>IDENTIFICATION</scope>
</reference>
<keyword evidence="11" id="KW-0406">Ion transport</keyword>
<evidence type="ECO:0000256" key="12">
    <source>
        <dbReference type="ARBA" id="ARBA00023136"/>
    </source>
</evidence>
<dbReference type="PANTHER" id="PTHR18966">
    <property type="entry name" value="IONOTROPIC GLUTAMATE RECEPTOR"/>
    <property type="match status" value="1"/>
</dbReference>
<dbReference type="SMART" id="SM00079">
    <property type="entry name" value="PBPe"/>
    <property type="match status" value="1"/>
</dbReference>
<dbReference type="InterPro" id="IPR001320">
    <property type="entry name" value="Iontro_rcpt_C"/>
</dbReference>
<comment type="catalytic activity">
    <reaction evidence="22">
        <text>Ca(2+)(in) = Ca(2+)(out)</text>
        <dbReference type="Rhea" id="RHEA:29671"/>
        <dbReference type="ChEBI" id="CHEBI:29108"/>
    </reaction>
</comment>
<feature type="compositionally biased region" description="Basic residues" evidence="27">
    <location>
        <begin position="355"/>
        <end position="364"/>
    </location>
</feature>
<evidence type="ECO:0000256" key="15">
    <source>
        <dbReference type="ARBA" id="ARBA00023180"/>
    </source>
</evidence>
<dbReference type="OMA" id="YWLAGAC"/>
<evidence type="ECO:0000256" key="13">
    <source>
        <dbReference type="ARBA" id="ARBA00023157"/>
    </source>
</evidence>
<dbReference type="RefSeq" id="XP_055875527.1">
    <property type="nucleotide sequence ID" value="XM_056019552.1"/>
</dbReference>
<keyword evidence="5 29" id="KW-0732">Signal</keyword>
<feature type="site" description="Crucial to convey clamshell closure to channel opening" evidence="24">
    <location>
        <position position="1057"/>
    </location>
</feature>
<feature type="domain" description="Ionotropic glutamate receptor L-glutamate and glycine-binding" evidence="31">
    <location>
        <begin position="840"/>
        <end position="900"/>
    </location>
</feature>
<evidence type="ECO:0000256" key="5">
    <source>
        <dbReference type="ARBA" id="ARBA00022729"/>
    </source>
</evidence>
<feature type="region of interest" description="Disordered" evidence="27">
    <location>
        <begin position="1343"/>
        <end position="1367"/>
    </location>
</feature>
<sequence>MSPAFKVMIIPCHALTLGWVLLALLQWLPVKSTPSTYRTQSSYLYLLRRLDFLLFDYFTSDTSGLSEHIVKSHRGLQHLGHPHKPNIRETSRLDRLHVATHQNNTQQPHQHLSNPDTTIYGELIRTLFKLLPRTIQDVSAHGRNANESRKISLMDILSSAKQASNDSAWTFFMGQLLGSMNVGSIPFNSTTTQYHPINLIRRYHHHWSSLSEVEKSLRRVTLPRGKTRVHLPLRVVQTASTSEVISSQLYTKYLMDNLRYRFSQVNKLSPISNHSLVNHGVPMPLRKTIKTKNRRLSHKQDLRSKRIPVSGPETLRHDSINVSPYPLLSAPSGDTSARKRARRSLRLSKHETKRSQVRRHVKANKKSDNDVPVPRDRYAYYDDDLYRDYLEPQRVSLSFVVHVSTDRGYEKELQSALAKALGTLEFKLLRTYVKPSGNFVKLKDGSPRDILQAFCNDILVSNTTAVFHLVNPFYHSRSWSSAQYVSNLLSTLDMPVISWGPEYIGTTDKREPDNLQLNISPTLHHQAAAMLNVLRHYNWTDFSLVYTSDTGHDAFITAIRLLVQDLNTQSGRKGFKFNIIDELLISNTTDVSAIHADLKKLYKSDARIILLYCIEMDTIKILDAAKSLRLMTDEYLWFLTFEAINKNRLLVANNLPVGVLGVFYEYGEMEMKQAIEIAVNVWLRALQQSVQTSVLSSGIFTRLPWDIANLKCHSKNSLQWRDGPKFFEYLKNVSFDTVQFNEHGQLIYRDIYIVNVQPPVADEENQKWIQVGLYTPEGVQMQHITWPNGARTPPSGKPKRHFLQIVTREEPPFVEYRDLSQNGSCGHSSYLCYVYERDSNKVRVSGSSVQKCCTGLSIELLHRLSVALNFDFCLYEVEDFQWGTKNPDGTWNGIVGDLINGKADMAVSSMTIDEDRSTVINFSLPYMETGITFIVAIREGAISATAFLEPYDLPSWCLILVCSVHVTGTSIFLFEWCSPYGLDHGRKLSSKQKFSLFRTFWLMWAMLFGAAVTTDSPRGVSSKFMSNIWALFALVFSASYTANLAAFMITKEEYYDLSGMQDWRLQKPQSMSPPFRFATIVNASTENNIKKHNMTMYQYMKQFTQTSVEDAMEALKANKLHAFIYDASVLKYQEGKDKDCRLITVGNWFATTGYGVGFPVGSPWLERVNSVILNLQYEGEMERLKDFWLTGACHMKRKKANNSRGIGNGVSSSTLGILNFTSAFILLAAGTGLAVLTLVLEHFYFCFARKKLRSWDKKGCCALVSLSMGMSLRFQTSDFTPKQSKEKCKSPLCESKLWKAQYELKQARHEIQKLQSELARLTLEGNNHNWYYESICSADVDRSHSPVARHKQSRRESRENSSCRKDRRRLDEEAVRVTLL</sequence>
<evidence type="ECO:0000256" key="8">
    <source>
        <dbReference type="ARBA" id="ARBA00022842"/>
    </source>
</evidence>
<dbReference type="GO" id="GO:0004972">
    <property type="term" value="F:NMDA glutamate receptor activity"/>
    <property type="evidence" value="ECO:0007669"/>
    <property type="project" value="UniProtKB-ARBA"/>
</dbReference>
<feature type="compositionally biased region" description="Basic and acidic residues" evidence="27">
    <location>
        <begin position="1354"/>
        <end position="1367"/>
    </location>
</feature>
<evidence type="ECO:0000313" key="33">
    <source>
        <dbReference type="RefSeq" id="XP_055875524.1"/>
    </source>
</evidence>
<evidence type="ECO:0000256" key="9">
    <source>
        <dbReference type="ARBA" id="ARBA00022989"/>
    </source>
</evidence>
<feature type="binding site" evidence="23">
    <location>
        <position position="911"/>
    </location>
    <ligand>
        <name>L-glutamate</name>
        <dbReference type="ChEBI" id="CHEBI:29985"/>
    </ligand>
</feature>
<dbReference type="InterPro" id="IPR015683">
    <property type="entry name" value="Ionotropic_Glu_rcpt"/>
</dbReference>
<evidence type="ECO:0000256" key="23">
    <source>
        <dbReference type="PIRSR" id="PIRSR601508-1"/>
    </source>
</evidence>
<dbReference type="SUPFAM" id="SSF53822">
    <property type="entry name" value="Periplasmic binding protein-like I"/>
    <property type="match status" value="1"/>
</dbReference>
<keyword evidence="3 28" id="KW-0812">Transmembrane</keyword>
<feature type="domain" description="Ionotropic glutamate receptor C-terminal" evidence="30">
    <location>
        <begin position="841"/>
        <end position="1191"/>
    </location>
</feature>
<keyword evidence="2" id="KW-1003">Cell membrane</keyword>
<evidence type="ECO:0000256" key="14">
    <source>
        <dbReference type="ARBA" id="ARBA00023170"/>
    </source>
</evidence>
<evidence type="ECO:0000256" key="7">
    <source>
        <dbReference type="ARBA" id="ARBA00022837"/>
    </source>
</evidence>
<keyword evidence="7" id="KW-0106">Calcium</keyword>
<dbReference type="FunFam" id="3.40.190.10:FF:000007">
    <property type="entry name" value="Putative glutamate receptor ionotropic NMDA 2B"/>
    <property type="match status" value="1"/>
</dbReference>
<evidence type="ECO:0000313" key="34">
    <source>
        <dbReference type="RefSeq" id="XP_055875525.1"/>
    </source>
</evidence>
<evidence type="ECO:0000313" key="35">
    <source>
        <dbReference type="RefSeq" id="XP_055875527.1"/>
    </source>
</evidence>
<feature type="coiled-coil region" evidence="26">
    <location>
        <begin position="1297"/>
        <end position="1324"/>
    </location>
</feature>
<gene>
    <name evidence="33 34 35" type="primary">LOC106063106</name>
</gene>
<evidence type="ECO:0000256" key="10">
    <source>
        <dbReference type="ARBA" id="ARBA00023018"/>
    </source>
</evidence>
<keyword evidence="4" id="KW-0479">Metal-binding</keyword>
<feature type="compositionally biased region" description="Basic and acidic residues" evidence="27">
    <location>
        <begin position="365"/>
        <end position="374"/>
    </location>
</feature>
<dbReference type="OrthoDB" id="5984008at2759"/>
<feature type="binding site" evidence="23">
    <location>
        <position position="1084"/>
    </location>
    <ligand>
        <name>L-glutamate</name>
        <dbReference type="ChEBI" id="CHEBI:29985"/>
    </ligand>
</feature>
<keyword evidence="14" id="KW-0675">Receptor</keyword>
<dbReference type="FunFam" id="3.40.190.10:FF:000009">
    <property type="entry name" value="Putative glutamate receptor ionotropic NMDA 2B"/>
    <property type="match status" value="1"/>
</dbReference>
<evidence type="ECO:0000256" key="24">
    <source>
        <dbReference type="PIRSR" id="PIRSR601508-2"/>
    </source>
</evidence>
<keyword evidence="26" id="KW-0175">Coiled coil</keyword>
<evidence type="ECO:0000256" key="29">
    <source>
        <dbReference type="SAM" id="SignalP"/>
    </source>
</evidence>
<feature type="transmembrane region" description="Helical" evidence="28">
    <location>
        <begin position="1028"/>
        <end position="1050"/>
    </location>
</feature>
<proteinExistence type="predicted"/>
<evidence type="ECO:0000256" key="17">
    <source>
        <dbReference type="ARBA" id="ARBA00023286"/>
    </source>
</evidence>
<feature type="region of interest" description="Disordered" evidence="27">
    <location>
        <begin position="292"/>
        <end position="374"/>
    </location>
</feature>
<feature type="binding site" evidence="23">
    <location>
        <position position="916"/>
    </location>
    <ligand>
        <name>L-glutamate</name>
        <dbReference type="ChEBI" id="CHEBI:29985"/>
    </ligand>
</feature>
<dbReference type="GeneID" id="106063106"/>
<evidence type="ECO:0000256" key="22">
    <source>
        <dbReference type="ARBA" id="ARBA00036634"/>
    </source>
</evidence>
<dbReference type="InterPro" id="IPR001828">
    <property type="entry name" value="ANF_lig-bd_rcpt"/>
</dbReference>
<evidence type="ECO:0000256" key="20">
    <source>
        <dbReference type="ARBA" id="ARBA00034100"/>
    </source>
</evidence>
<feature type="transmembrane region" description="Helical" evidence="28">
    <location>
        <begin position="953"/>
        <end position="974"/>
    </location>
</feature>
<name>A0A9W2ZKR1_BIOGL</name>
<feature type="compositionally biased region" description="Basic residues" evidence="27">
    <location>
        <begin position="338"/>
        <end position="347"/>
    </location>
</feature>
<evidence type="ECO:0000256" key="4">
    <source>
        <dbReference type="ARBA" id="ARBA00022723"/>
    </source>
</evidence>
<feature type="signal peptide" evidence="29">
    <location>
        <begin position="1"/>
        <end position="32"/>
    </location>
</feature>
<protein>
    <submittedName>
        <fullName evidence="33 34">Glutamate receptor ionotropic, NMDA 2B-like</fullName>
    </submittedName>
</protein>
<accession>A0A9W2ZKR1</accession>
<dbReference type="Pfam" id="PF10613">
    <property type="entry name" value="Lig_chan-Glu_bd"/>
    <property type="match status" value="1"/>
</dbReference>
<keyword evidence="10" id="KW-0770">Synapse</keyword>
<feature type="binding site" evidence="23">
    <location>
        <position position="1085"/>
    </location>
    <ligand>
        <name>L-glutamate</name>
        <dbReference type="ChEBI" id="CHEBI:29985"/>
    </ligand>
</feature>
<dbReference type="InterPro" id="IPR028082">
    <property type="entry name" value="Peripla_BP_I"/>
</dbReference>
<comment type="catalytic activity">
    <reaction evidence="21">
        <text>K(+)(in) = K(+)(out)</text>
        <dbReference type="Rhea" id="RHEA:29463"/>
        <dbReference type="ChEBI" id="CHEBI:29103"/>
    </reaction>
</comment>
<keyword evidence="17" id="KW-1071">Ligand-gated ion channel</keyword>
<keyword evidence="8" id="KW-0460">Magnesium</keyword>
<organism evidence="32 33">
    <name type="scientific">Biomphalaria glabrata</name>
    <name type="common">Bloodfluke planorb</name>
    <name type="synonym">Freshwater snail</name>
    <dbReference type="NCBI Taxonomy" id="6526"/>
    <lineage>
        <taxon>Eukaryota</taxon>
        <taxon>Metazoa</taxon>
        <taxon>Spiralia</taxon>
        <taxon>Lophotrochozoa</taxon>
        <taxon>Mollusca</taxon>
        <taxon>Gastropoda</taxon>
        <taxon>Heterobranchia</taxon>
        <taxon>Euthyneura</taxon>
        <taxon>Panpulmonata</taxon>
        <taxon>Hygrophila</taxon>
        <taxon>Lymnaeoidea</taxon>
        <taxon>Planorbidae</taxon>
        <taxon>Biomphalaria</taxon>
    </lineage>
</organism>
<dbReference type="Pfam" id="PF00060">
    <property type="entry name" value="Lig_chan"/>
    <property type="match status" value="1"/>
</dbReference>
<dbReference type="RefSeq" id="XP_055875525.1">
    <property type="nucleotide sequence ID" value="XM_056019550.1"/>
</dbReference>
<dbReference type="Gene3D" id="3.40.190.10">
    <property type="entry name" value="Periplasmic binding protein-like II"/>
    <property type="match status" value="2"/>
</dbReference>
<evidence type="ECO:0000256" key="21">
    <source>
        <dbReference type="ARBA" id="ARBA00034430"/>
    </source>
</evidence>
<keyword evidence="13 25" id="KW-1015">Disulfide bond</keyword>
<dbReference type="PRINTS" id="PR00177">
    <property type="entry name" value="NMDARECEPTOR"/>
</dbReference>
<evidence type="ECO:0000256" key="25">
    <source>
        <dbReference type="PIRSR" id="PIRSR601508-3"/>
    </source>
</evidence>
<feature type="transmembrane region" description="Helical" evidence="28">
    <location>
        <begin position="995"/>
        <end position="1013"/>
    </location>
</feature>
<evidence type="ECO:0000256" key="27">
    <source>
        <dbReference type="SAM" id="MobiDB-lite"/>
    </source>
</evidence>
<dbReference type="Pfam" id="PF01094">
    <property type="entry name" value="ANF_receptor"/>
    <property type="match status" value="1"/>
</dbReference>
<evidence type="ECO:0000259" key="30">
    <source>
        <dbReference type="SMART" id="SM00079"/>
    </source>
</evidence>
<comment type="subcellular location">
    <subcellularLocation>
        <location evidence="20">Postsynaptic cell membrane</location>
    </subcellularLocation>
    <subcellularLocation>
        <location evidence="19">Synaptic cell membrane</location>
        <topology evidence="19">Multi-pass membrane protein</topology>
    </subcellularLocation>
</comment>
<feature type="binding site" evidence="23">
    <location>
        <position position="1126"/>
    </location>
    <ligand>
        <name>L-glutamate</name>
        <dbReference type="ChEBI" id="CHEBI:29985"/>
    </ligand>
</feature>
<keyword evidence="15" id="KW-0325">Glycoprotein</keyword>
<evidence type="ECO:0000256" key="28">
    <source>
        <dbReference type="SAM" id="Phobius"/>
    </source>
</evidence>
<dbReference type="Gene3D" id="3.40.50.2300">
    <property type="match status" value="2"/>
</dbReference>
<evidence type="ECO:0000256" key="26">
    <source>
        <dbReference type="SAM" id="Coils"/>
    </source>
</evidence>
<evidence type="ECO:0000256" key="6">
    <source>
        <dbReference type="ARBA" id="ARBA00022833"/>
    </source>
</evidence>
<dbReference type="InterPro" id="IPR001508">
    <property type="entry name" value="Iono_Glu_rcpt_met"/>
</dbReference>
<evidence type="ECO:0000256" key="11">
    <source>
        <dbReference type="ARBA" id="ARBA00023065"/>
    </source>
</evidence>
<evidence type="ECO:0000256" key="18">
    <source>
        <dbReference type="ARBA" id="ARBA00023303"/>
    </source>
</evidence>
<dbReference type="Proteomes" id="UP001165740">
    <property type="component" value="Chromosome 2"/>
</dbReference>
<dbReference type="GO" id="GO:0046872">
    <property type="term" value="F:metal ion binding"/>
    <property type="evidence" value="ECO:0007669"/>
    <property type="project" value="UniProtKB-KW"/>
</dbReference>
<keyword evidence="12 28" id="KW-0472">Membrane</keyword>
<evidence type="ECO:0000256" key="19">
    <source>
        <dbReference type="ARBA" id="ARBA00034099"/>
    </source>
</evidence>
<feature type="transmembrane region" description="Helical" evidence="28">
    <location>
        <begin position="1231"/>
        <end position="1248"/>
    </location>
</feature>
<evidence type="ECO:0000256" key="3">
    <source>
        <dbReference type="ARBA" id="ARBA00022692"/>
    </source>
</evidence>
<evidence type="ECO:0000259" key="31">
    <source>
        <dbReference type="SMART" id="SM00918"/>
    </source>
</evidence>
<keyword evidence="32" id="KW-1185">Reference proteome</keyword>
<evidence type="ECO:0000313" key="32">
    <source>
        <dbReference type="Proteomes" id="UP001165740"/>
    </source>
</evidence>
<dbReference type="SUPFAM" id="SSF53850">
    <property type="entry name" value="Periplasmic binding protein-like II"/>
    <property type="match status" value="1"/>
</dbReference>
<feature type="disulfide bond" evidence="25">
    <location>
        <begin position="1140"/>
        <end position="1193"/>
    </location>
</feature>
<evidence type="ECO:0000256" key="2">
    <source>
        <dbReference type="ARBA" id="ARBA00022475"/>
    </source>
</evidence>
<dbReference type="GO" id="GO:0045211">
    <property type="term" value="C:postsynaptic membrane"/>
    <property type="evidence" value="ECO:0007669"/>
    <property type="project" value="UniProtKB-SubCell"/>
</dbReference>
<dbReference type="SMART" id="SM00918">
    <property type="entry name" value="Lig_chan-Glu_bd"/>
    <property type="match status" value="1"/>
</dbReference>
<dbReference type="RefSeq" id="XP_055875524.1">
    <property type="nucleotide sequence ID" value="XM_056019549.1"/>
</dbReference>
<feature type="chain" id="PRO_5044702647" evidence="29">
    <location>
        <begin position="33"/>
        <end position="1380"/>
    </location>
</feature>
<feature type="site" description="Interaction with the cone snail toxin Con-ikot-ikot" evidence="24">
    <location>
        <position position="1090"/>
    </location>
</feature>
<keyword evidence="1" id="KW-0813">Transport</keyword>
<keyword evidence="6" id="KW-0862">Zinc</keyword>
<keyword evidence="9 28" id="KW-1133">Transmembrane helix</keyword>
<keyword evidence="18" id="KW-0407">Ion channel</keyword>
<evidence type="ECO:0000256" key="1">
    <source>
        <dbReference type="ARBA" id="ARBA00022448"/>
    </source>
</evidence>